<dbReference type="InterPro" id="IPR001763">
    <property type="entry name" value="Rhodanese-like_dom"/>
</dbReference>
<feature type="domain" description="Rhodanese" evidence="2">
    <location>
        <begin position="342"/>
        <end position="430"/>
    </location>
</feature>
<dbReference type="InterPro" id="IPR036873">
    <property type="entry name" value="Rhodanese-like_dom_sf"/>
</dbReference>
<accession>A0ABW9YPW5</accession>
<dbReference type="PANTHER" id="PTHR43031">
    <property type="entry name" value="FAD-DEPENDENT OXIDOREDUCTASE"/>
    <property type="match status" value="1"/>
</dbReference>
<feature type="chain" id="PRO_5046363898" evidence="1">
    <location>
        <begin position="21"/>
        <end position="430"/>
    </location>
</feature>
<dbReference type="Pfam" id="PF00581">
    <property type="entry name" value="Rhodanese"/>
    <property type="match status" value="3"/>
</dbReference>
<keyword evidence="4" id="KW-1185">Reference proteome</keyword>
<dbReference type="Gene3D" id="3.40.250.10">
    <property type="entry name" value="Rhodanese-like domain"/>
    <property type="match status" value="3"/>
</dbReference>
<evidence type="ECO:0000259" key="2">
    <source>
        <dbReference type="PROSITE" id="PS50206"/>
    </source>
</evidence>
<reference evidence="3 4" key="1">
    <citation type="journal article" date="2017" name="Int. J. Syst. Evol. Microbiol.">
        <title>Photobacterium alginatilyticum sp. nov., a marine bacterium isolated from bottom seawater.</title>
        <authorList>
            <person name="Wang X."/>
            <person name="Wang Y."/>
            <person name="Yang X."/>
            <person name="Sun H."/>
            <person name="Li B."/>
            <person name="Zhang X.H."/>
        </authorList>
    </citation>
    <scope>NUCLEOTIDE SEQUENCE [LARGE SCALE GENOMIC DNA]</scope>
    <source>
        <strain evidence="3 4">P03D4</strain>
    </source>
</reference>
<dbReference type="PROSITE" id="PS50206">
    <property type="entry name" value="RHODANESE_3"/>
    <property type="match status" value="3"/>
</dbReference>
<dbReference type="SUPFAM" id="SSF52821">
    <property type="entry name" value="Rhodanese/Cell cycle control phosphatase"/>
    <property type="match status" value="3"/>
</dbReference>
<dbReference type="PANTHER" id="PTHR43031:SF1">
    <property type="entry name" value="PYRIDINE NUCLEOTIDE-DISULPHIDE OXIDOREDUCTASE"/>
    <property type="match status" value="1"/>
</dbReference>
<keyword evidence="1" id="KW-0732">Signal</keyword>
<sequence length="430" mass="47802">MFKKAAILLVLFGMPFSLMAEDVVGKIQSISVKGKVIQYLNPKTNEVNVIKFTDKTKLESANSFTELTANTKFKATLDGNGVARKIKRILVKLPKEQVIDTEELYELIDDGQPLFIGDARPVSKYQTGHIPGAKATPANKLQQNLHWLPEDKATPLVFYCGGVTCPLSPKALRIAKANGYKNVKAYVEGYPVWKEEVYPSHVNKVWLAENLDIHHIILDVRTSPKSYIKGAVHLPAEKLLEMHEQWNQDKYPTNKRTIFDLRDKKAPIIIVAESDSSDDAIEAYEILTFWKFKNVSILNGGVLAWKQANLPVETGKIAEELNYVKKLAKGAIDEKDFVKAVTSGTATVIDVRSPDEVSHGHLKGAINIPLEELDKNLDRIPKTGLVILHCAGGARASLAYTTLINKGYTNVKFLDESFEAVVKDNGIKLI</sequence>
<evidence type="ECO:0000256" key="1">
    <source>
        <dbReference type="SAM" id="SignalP"/>
    </source>
</evidence>
<evidence type="ECO:0000313" key="3">
    <source>
        <dbReference type="EMBL" id="NBI55541.1"/>
    </source>
</evidence>
<dbReference type="RefSeq" id="WP_160657296.1">
    <property type="nucleotide sequence ID" value="NZ_RSEJ01000032.1"/>
</dbReference>
<proteinExistence type="predicted"/>
<protein>
    <submittedName>
        <fullName evidence="3">Rhodanese-like domain-containing protein</fullName>
    </submittedName>
</protein>
<dbReference type="SMART" id="SM00450">
    <property type="entry name" value="RHOD"/>
    <property type="match status" value="3"/>
</dbReference>
<organism evidence="3 4">
    <name type="scientific">Photobacterium alginatilyticum</name>
    <dbReference type="NCBI Taxonomy" id="1775171"/>
    <lineage>
        <taxon>Bacteria</taxon>
        <taxon>Pseudomonadati</taxon>
        <taxon>Pseudomonadota</taxon>
        <taxon>Gammaproteobacteria</taxon>
        <taxon>Vibrionales</taxon>
        <taxon>Vibrionaceae</taxon>
        <taxon>Photobacterium</taxon>
    </lineage>
</organism>
<feature type="signal peptide" evidence="1">
    <location>
        <begin position="1"/>
        <end position="20"/>
    </location>
</feature>
<dbReference type="Proteomes" id="UP000738517">
    <property type="component" value="Unassembled WGS sequence"/>
</dbReference>
<dbReference type="EMBL" id="RSEJ01000032">
    <property type="protein sequence ID" value="NBI55541.1"/>
    <property type="molecule type" value="Genomic_DNA"/>
</dbReference>
<evidence type="ECO:0000313" key="4">
    <source>
        <dbReference type="Proteomes" id="UP000738517"/>
    </source>
</evidence>
<feature type="domain" description="Rhodanese" evidence="2">
    <location>
        <begin position="215"/>
        <end position="314"/>
    </location>
</feature>
<dbReference type="CDD" id="cd00158">
    <property type="entry name" value="RHOD"/>
    <property type="match status" value="3"/>
</dbReference>
<name>A0ABW9YPW5_9GAMM</name>
<comment type="caution">
    <text evidence="3">The sequence shown here is derived from an EMBL/GenBank/DDBJ whole genome shotgun (WGS) entry which is preliminary data.</text>
</comment>
<dbReference type="InterPro" id="IPR050229">
    <property type="entry name" value="GlpE_sulfurtransferase"/>
</dbReference>
<feature type="domain" description="Rhodanese" evidence="2">
    <location>
        <begin position="110"/>
        <end position="202"/>
    </location>
</feature>
<gene>
    <name evidence="3" type="ORF">EIZ48_23780</name>
</gene>